<gene>
    <name evidence="1" type="ORF">CASFOL_041575</name>
</gene>
<evidence type="ECO:0000313" key="1">
    <source>
        <dbReference type="EMBL" id="KAL3614489.1"/>
    </source>
</evidence>
<proteinExistence type="predicted"/>
<reference evidence="2" key="1">
    <citation type="journal article" date="2024" name="IScience">
        <title>Strigolactones Initiate the Formation of Haustorium-like Structures in Castilleja.</title>
        <authorList>
            <person name="Buerger M."/>
            <person name="Peterson D."/>
            <person name="Chory J."/>
        </authorList>
    </citation>
    <scope>NUCLEOTIDE SEQUENCE [LARGE SCALE GENOMIC DNA]</scope>
</reference>
<protein>
    <recommendedName>
        <fullName evidence="3">Ubiquitin-like protease family profile domain-containing protein</fullName>
    </recommendedName>
</protein>
<dbReference type="Gene3D" id="3.40.395.10">
    <property type="entry name" value="Adenoviral Proteinase, Chain A"/>
    <property type="match status" value="1"/>
</dbReference>
<dbReference type="AlphaFoldDB" id="A0ABD3BB57"/>
<sequence length="180" mass="20856">MEGGAGDDRQLPLSDQLGTSAQIAVASVQPANQLARTRVGRKPTRMARMTYWQLMVLCPKYNYVAWFCFMQNRPSKKISTKIETAFNAYQMMKGTHTRQLKKLKWLYPKCCGQGEGNDCGLQVMRHMFAIIKLDIVDSFDKAFNMDQPYSENDIDVVRRNWAECFLEVYYLEHRPFGVHL</sequence>
<keyword evidence="2" id="KW-1185">Reference proteome</keyword>
<name>A0ABD3BB57_9LAMI</name>
<comment type="caution">
    <text evidence="1">The sequence shown here is derived from an EMBL/GenBank/DDBJ whole genome shotgun (WGS) entry which is preliminary data.</text>
</comment>
<evidence type="ECO:0008006" key="3">
    <source>
        <dbReference type="Google" id="ProtNLM"/>
    </source>
</evidence>
<evidence type="ECO:0000313" key="2">
    <source>
        <dbReference type="Proteomes" id="UP001632038"/>
    </source>
</evidence>
<dbReference type="Proteomes" id="UP001632038">
    <property type="component" value="Unassembled WGS sequence"/>
</dbReference>
<organism evidence="1 2">
    <name type="scientific">Castilleja foliolosa</name>
    <dbReference type="NCBI Taxonomy" id="1961234"/>
    <lineage>
        <taxon>Eukaryota</taxon>
        <taxon>Viridiplantae</taxon>
        <taxon>Streptophyta</taxon>
        <taxon>Embryophyta</taxon>
        <taxon>Tracheophyta</taxon>
        <taxon>Spermatophyta</taxon>
        <taxon>Magnoliopsida</taxon>
        <taxon>eudicotyledons</taxon>
        <taxon>Gunneridae</taxon>
        <taxon>Pentapetalae</taxon>
        <taxon>asterids</taxon>
        <taxon>lamiids</taxon>
        <taxon>Lamiales</taxon>
        <taxon>Orobanchaceae</taxon>
        <taxon>Pedicularideae</taxon>
        <taxon>Castillejinae</taxon>
        <taxon>Castilleja</taxon>
    </lineage>
</organism>
<dbReference type="EMBL" id="JAVIJP010000105">
    <property type="protein sequence ID" value="KAL3614489.1"/>
    <property type="molecule type" value="Genomic_DNA"/>
</dbReference>
<accession>A0ABD3BB57</accession>